<feature type="region of interest" description="Disordered" evidence="1">
    <location>
        <begin position="346"/>
        <end position="370"/>
    </location>
</feature>
<name>A0A8J4BRM0_9CHLO</name>
<reference evidence="3" key="1">
    <citation type="journal article" date="2021" name="Proc. Natl. Acad. Sci. U.S.A.">
        <title>Three genomes in the algal genus Volvox reveal the fate of a haploid sex-determining region after a transition to homothallism.</title>
        <authorList>
            <person name="Yamamoto K."/>
            <person name="Hamaji T."/>
            <person name="Kawai-Toyooka H."/>
            <person name="Matsuzaki R."/>
            <person name="Takahashi F."/>
            <person name="Nishimura Y."/>
            <person name="Kawachi M."/>
            <person name="Noguchi H."/>
            <person name="Minakuchi Y."/>
            <person name="Umen J.G."/>
            <person name="Toyoda A."/>
            <person name="Nozaki H."/>
        </authorList>
    </citation>
    <scope>NUCLEOTIDE SEQUENCE</scope>
    <source>
        <strain evidence="3">NIES-3780</strain>
    </source>
</reference>
<keyword evidence="4" id="KW-1185">Reference proteome</keyword>
<comment type="caution">
    <text evidence="3">The sequence shown here is derived from an EMBL/GenBank/DDBJ whole genome shotgun (WGS) entry which is preliminary data.</text>
</comment>
<evidence type="ECO:0000313" key="3">
    <source>
        <dbReference type="EMBL" id="GIL67044.1"/>
    </source>
</evidence>
<keyword evidence="2" id="KW-0472">Membrane</keyword>
<evidence type="ECO:0000313" key="4">
    <source>
        <dbReference type="Proteomes" id="UP000747399"/>
    </source>
</evidence>
<evidence type="ECO:0000256" key="1">
    <source>
        <dbReference type="SAM" id="MobiDB-lite"/>
    </source>
</evidence>
<dbReference type="Proteomes" id="UP000747399">
    <property type="component" value="Unassembled WGS sequence"/>
</dbReference>
<feature type="transmembrane region" description="Helical" evidence="2">
    <location>
        <begin position="54"/>
        <end position="75"/>
    </location>
</feature>
<feature type="compositionally biased region" description="Basic residues" evidence="1">
    <location>
        <begin position="356"/>
        <end position="370"/>
    </location>
</feature>
<organism evidence="3 4">
    <name type="scientific">Volvox africanus</name>
    <dbReference type="NCBI Taxonomy" id="51714"/>
    <lineage>
        <taxon>Eukaryota</taxon>
        <taxon>Viridiplantae</taxon>
        <taxon>Chlorophyta</taxon>
        <taxon>core chlorophytes</taxon>
        <taxon>Chlorophyceae</taxon>
        <taxon>CS clade</taxon>
        <taxon>Chlamydomonadales</taxon>
        <taxon>Volvocaceae</taxon>
        <taxon>Volvox</taxon>
    </lineage>
</organism>
<dbReference type="EMBL" id="BNCO01000093">
    <property type="protein sequence ID" value="GIL67044.1"/>
    <property type="molecule type" value="Genomic_DNA"/>
</dbReference>
<accession>A0A8J4BRM0</accession>
<dbReference type="AlphaFoldDB" id="A0A8J4BRM0"/>
<keyword evidence="2" id="KW-1133">Transmembrane helix</keyword>
<protein>
    <submittedName>
        <fullName evidence="3">Uncharacterized protein</fullName>
    </submittedName>
</protein>
<evidence type="ECO:0000256" key="2">
    <source>
        <dbReference type="SAM" id="Phobius"/>
    </source>
</evidence>
<gene>
    <name evidence="3" type="ORF">Vafri_20479</name>
</gene>
<dbReference type="EMBL" id="BNCO01000093">
    <property type="protein sequence ID" value="GIL67035.1"/>
    <property type="molecule type" value="Genomic_DNA"/>
</dbReference>
<keyword evidence="2" id="KW-0812">Transmembrane</keyword>
<sequence>MEYSHRVYCRQYSVEEAHRIACITTEQHLRDLMDSEAFQAYQRLKNKRAFWSGLWRRTSFCIVFVLLVLGFATFITKDQTPTKQDRPFNAAFLLRQPTVDTAMMTTTTTAAAAPIEPPPAALHPAVITAVTTMAEPPMHSDDDDSTIITTAGAKYFSTRWQPLTESMTESITYSVHNNVTANMTTVIECINKPHIISNPAVCAAAAVSRDEPAAAAVQQSPKSTTEGSRPSADDVYSVITTKNNQTCQGMKAAALNNYFMAALLVRSKETTVCTAVPAREPSAAHQGTMTTDVMIDVDLPVDNRTTIITANQGNSTHHQAHGQAFNNHFRLHRRTVRVRLHKHLRARSSSRTAAAGRRRITVRRRGGLSS</sequence>
<proteinExistence type="predicted"/>